<keyword evidence="8" id="KW-1185">Reference proteome</keyword>
<evidence type="ECO:0000256" key="3">
    <source>
        <dbReference type="ARBA" id="ARBA00022833"/>
    </source>
</evidence>
<feature type="region of interest" description="Disordered" evidence="5">
    <location>
        <begin position="289"/>
        <end position="335"/>
    </location>
</feature>
<feature type="region of interest" description="Disordered" evidence="5">
    <location>
        <begin position="179"/>
        <end position="202"/>
    </location>
</feature>
<feature type="region of interest" description="Disordered" evidence="5">
    <location>
        <begin position="695"/>
        <end position="722"/>
    </location>
</feature>
<reference evidence="7 8" key="2">
    <citation type="journal article" date="2011" name="Genome Res.">
        <title>Chromosome and gene copy number variation allow major structural change between species and strains of Leishmania.</title>
        <authorList>
            <person name="Rogers M.B."/>
            <person name="Hilley J.D."/>
            <person name="Dickens N.J."/>
            <person name="Wilkes J."/>
            <person name="Bates P.A."/>
            <person name="Depledge D.P."/>
            <person name="Harris D."/>
            <person name="Her Y."/>
            <person name="Herzyk P."/>
            <person name="Imamura H."/>
            <person name="Otto T.D."/>
            <person name="Sanders M."/>
            <person name="Seeger K."/>
            <person name="Dujardin J.C."/>
            <person name="Berriman M."/>
            <person name="Smith D.F."/>
            <person name="Hertz-Fowler C."/>
            <person name="Mottram J.C."/>
        </authorList>
    </citation>
    <scope>NUCLEOTIDE SEQUENCE [LARGE SCALE GENOMIC DNA]</scope>
    <source>
        <strain evidence="7 8">MHOM/BR/75/M2904</strain>
    </source>
</reference>
<dbReference type="SUPFAM" id="SSF57903">
    <property type="entry name" value="FYVE/PHD zinc finger"/>
    <property type="match status" value="1"/>
</dbReference>
<gene>
    <name evidence="7" type="ORF">LBRM_26_1280</name>
</gene>
<reference evidence="7 8" key="1">
    <citation type="journal article" date="2007" name="Nat. Genet.">
        <title>Comparative genomic analysis of three Leishmania species that cause diverse human disease.</title>
        <authorList>
            <person name="Peacock C.S."/>
            <person name="Seeger K."/>
            <person name="Harris D."/>
            <person name="Murphy L."/>
            <person name="Ruiz J.C."/>
            <person name="Quail M.A."/>
            <person name="Peters N."/>
            <person name="Adlem E."/>
            <person name="Tivey A."/>
            <person name="Aslett M."/>
            <person name="Kerhornou A."/>
            <person name="Ivens A."/>
            <person name="Fraser A."/>
            <person name="Rajandream M.A."/>
            <person name="Carver T."/>
            <person name="Norbertczak H."/>
            <person name="Chillingworth T."/>
            <person name="Hance Z."/>
            <person name="Jagels K."/>
            <person name="Moule S."/>
            <person name="Ormond D."/>
            <person name="Rutter S."/>
            <person name="Squares R."/>
            <person name="Whitehead S."/>
            <person name="Rabbinowitsch E."/>
            <person name="Arrowsmith C."/>
            <person name="White B."/>
            <person name="Thurston S."/>
            <person name="Bringaud F."/>
            <person name="Baldauf S.L."/>
            <person name="Faulconbridge A."/>
            <person name="Jeffares D."/>
            <person name="Depledge D.P."/>
            <person name="Oyola S.O."/>
            <person name="Hilley J.D."/>
            <person name="Brito L.O."/>
            <person name="Tosi L.R."/>
            <person name="Barrell B."/>
            <person name="Cruz A.K."/>
            <person name="Mottram J.C."/>
            <person name="Smith D.F."/>
            <person name="Berriman M."/>
        </authorList>
    </citation>
    <scope>NUCLEOTIDE SEQUENCE [LARGE SCALE GENOMIC DNA]</scope>
    <source>
        <strain evidence="7 8">MHOM/BR/75/M2904</strain>
    </source>
</reference>
<evidence type="ECO:0000313" key="8">
    <source>
        <dbReference type="Proteomes" id="UP000007258"/>
    </source>
</evidence>
<accession>A4HEY1</accession>
<feature type="domain" description="FYVE-type" evidence="6">
    <location>
        <begin position="10"/>
        <end position="48"/>
    </location>
</feature>
<dbReference type="SMART" id="SM00064">
    <property type="entry name" value="FYVE"/>
    <property type="match status" value="1"/>
</dbReference>
<dbReference type="InterPro" id="IPR013083">
    <property type="entry name" value="Znf_RING/FYVE/PHD"/>
</dbReference>
<dbReference type="KEGG" id="lbz:LBRM_26_1280"/>
<dbReference type="EMBL" id="FR799001">
    <property type="protein sequence ID" value="CAM39390.2"/>
    <property type="molecule type" value="Genomic_DNA"/>
</dbReference>
<keyword evidence="3" id="KW-0862">Zinc</keyword>
<feature type="region of interest" description="Disordered" evidence="5">
    <location>
        <begin position="89"/>
        <end position="166"/>
    </location>
</feature>
<dbReference type="GeneID" id="5416480"/>
<dbReference type="Pfam" id="PF01363">
    <property type="entry name" value="FYVE"/>
    <property type="match status" value="1"/>
</dbReference>
<dbReference type="STRING" id="5660.A4HEY1"/>
<feature type="region of interest" description="Disordered" evidence="5">
    <location>
        <begin position="652"/>
        <end position="673"/>
    </location>
</feature>
<dbReference type="PROSITE" id="PS50178">
    <property type="entry name" value="ZF_FYVE"/>
    <property type="match status" value="1"/>
</dbReference>
<feature type="compositionally biased region" description="Low complexity" evidence="5">
    <location>
        <begin position="508"/>
        <end position="525"/>
    </location>
</feature>
<dbReference type="GO" id="GO:0010008">
    <property type="term" value="C:endosome membrane"/>
    <property type="evidence" value="ECO:0007669"/>
    <property type="project" value="TreeGrafter"/>
</dbReference>
<evidence type="ECO:0000256" key="5">
    <source>
        <dbReference type="SAM" id="MobiDB-lite"/>
    </source>
</evidence>
<dbReference type="PANTHER" id="PTHR45748">
    <property type="entry name" value="1-PHOSPHATIDYLINOSITOL 3-PHOSPHATE 5-KINASE-RELATED"/>
    <property type="match status" value="1"/>
</dbReference>
<organism evidence="7 8">
    <name type="scientific">Leishmania braziliensis</name>
    <dbReference type="NCBI Taxonomy" id="5660"/>
    <lineage>
        <taxon>Eukaryota</taxon>
        <taxon>Discoba</taxon>
        <taxon>Euglenozoa</taxon>
        <taxon>Kinetoplastea</taxon>
        <taxon>Metakinetoplastina</taxon>
        <taxon>Trypanosomatida</taxon>
        <taxon>Trypanosomatidae</taxon>
        <taxon>Leishmaniinae</taxon>
        <taxon>Leishmania</taxon>
        <taxon>Leishmania braziliensis species complex</taxon>
    </lineage>
</organism>
<feature type="compositionally biased region" description="Polar residues" evidence="5">
    <location>
        <begin position="1176"/>
        <end position="1206"/>
    </location>
</feature>
<evidence type="ECO:0000256" key="4">
    <source>
        <dbReference type="PROSITE-ProRule" id="PRU00091"/>
    </source>
</evidence>
<feature type="compositionally biased region" description="Polar residues" evidence="5">
    <location>
        <begin position="90"/>
        <end position="124"/>
    </location>
</feature>
<dbReference type="RefSeq" id="XP_001562359.2">
    <property type="nucleotide sequence ID" value="XM_001562309.2"/>
</dbReference>
<keyword evidence="2 4" id="KW-0863">Zinc-finger</keyword>
<feature type="region of interest" description="Disordered" evidence="5">
    <location>
        <begin position="556"/>
        <end position="580"/>
    </location>
</feature>
<dbReference type="GO" id="GO:0000285">
    <property type="term" value="F:1-phosphatidylinositol-3-phosphate 5-kinase activity"/>
    <property type="evidence" value="ECO:0007669"/>
    <property type="project" value="TreeGrafter"/>
</dbReference>
<name>A4HEY1_LEIBR</name>
<feature type="region of interest" description="Disordered" evidence="5">
    <location>
        <begin position="1163"/>
        <end position="1206"/>
    </location>
</feature>
<dbReference type="VEuPathDB" id="TriTrypDB:LbrM.26.1280"/>
<evidence type="ECO:0000256" key="1">
    <source>
        <dbReference type="ARBA" id="ARBA00022723"/>
    </source>
</evidence>
<dbReference type="InterPro" id="IPR017455">
    <property type="entry name" value="Znf_FYVE-rel"/>
</dbReference>
<dbReference type="GO" id="GO:0008270">
    <property type="term" value="F:zinc ion binding"/>
    <property type="evidence" value="ECO:0007669"/>
    <property type="project" value="UniProtKB-KW"/>
</dbReference>
<feature type="region of interest" description="Disordered" evidence="5">
    <location>
        <begin position="497"/>
        <end position="542"/>
    </location>
</feature>
<dbReference type="GO" id="GO:0046854">
    <property type="term" value="P:phosphatidylinositol phosphate biosynthetic process"/>
    <property type="evidence" value="ECO:0007669"/>
    <property type="project" value="TreeGrafter"/>
</dbReference>
<feature type="region of interest" description="Disordered" evidence="5">
    <location>
        <begin position="412"/>
        <end position="436"/>
    </location>
</feature>
<proteinExistence type="predicted"/>
<protein>
    <recommendedName>
        <fullName evidence="6">FYVE-type domain-containing protein</fullName>
    </recommendedName>
</protein>
<evidence type="ECO:0000259" key="6">
    <source>
        <dbReference type="PROSITE" id="PS50178"/>
    </source>
</evidence>
<feature type="compositionally biased region" description="Low complexity" evidence="5">
    <location>
        <begin position="184"/>
        <end position="197"/>
    </location>
</feature>
<feature type="compositionally biased region" description="Polar residues" evidence="5">
    <location>
        <begin position="659"/>
        <end position="673"/>
    </location>
</feature>
<dbReference type="InParanoid" id="A4HEY1"/>
<feature type="compositionally biased region" description="Polar residues" evidence="5">
    <location>
        <begin position="497"/>
        <end position="507"/>
    </location>
</feature>
<dbReference type="PANTHER" id="PTHR45748:SF7">
    <property type="entry name" value="1-PHOSPHATIDYLINOSITOL 3-PHOSPHATE 5-KINASE-RELATED"/>
    <property type="match status" value="1"/>
</dbReference>
<feature type="region of interest" description="Disordered" evidence="5">
    <location>
        <begin position="1488"/>
        <end position="1512"/>
    </location>
</feature>
<feature type="compositionally biased region" description="Polar residues" evidence="5">
    <location>
        <begin position="315"/>
        <end position="331"/>
    </location>
</feature>
<dbReference type="InterPro" id="IPR011011">
    <property type="entry name" value="Znf_FYVE_PHD"/>
</dbReference>
<sequence>MLHPRLWRDDHLTAQCTACAAVFTLFHRRRHHCRHCGGVFCAACTTKRLWLRPGPPVLSRHVESNSAKRALAEMLVTPGVVTPITAVATPFSNPTSSLRDANSSASGTSKNEARRSVTTMTTATSHHRDSNSERYTSSSAEAERPASPPKSASRPRSEGSGLVESRSYRLVSATSIAAASEVGQTSQTPSQSSSHTPEAQSVYPSHWMPSRLFSSSIDVIAPFTTTGDASSQAWTKSEAMGTFEQGSSSHLLRGSSVTVGGEENGCTLLMSDSLLNQCCLSEHQNDQQQNQQGVAAGDDSALDSSPETRNDERTTPGTASATTRGNGSNRGDSTKGILVGEENAYRRKSYKVEVDSVQCITWYLCRVCCSCYDHLVNCIIDAHEAPAIALHSRSRLPLSCYVRLCSSGEPLSTDGRTGDPHQWRVSGTPPRATSCPTPAGSVALASWLSIWTRVRASVSLLASYAQSTMALPAMTAAATPPPSSSLHSQTHDLCQARGTANSQVSRKTNSTATAAQTSAGFSGSGCISPVSHESSRGDDSILSLSAQPGIASLNMASAQPQSPQLQQRQQSSSSRRARRVVTPPRRLLISIDGSPGPLRQAVALARRRRRIAVILIDERDLAAADDGTKVQQQQQQQQYHEAPCGALSALLSAGPDTETAPQPSAITEQSGSMRSADWMPSIAAAAEATSLVFQHTESNKDDAHQQSHVAGDTTAPVTTTKASAQRPKLSILVDDVTFSDADGTTAVSTSCSSADTTALRGLAPAAWLLPQLPLQAVAPVNPMTATRAPSATLFSLLPYEHASLGAAVSSSVGAAATAACPAISRPISCVPEGSQAVVFPVHSTGAATTPKMEGKLRALPVTLDSGMCVLRALFSQIGAVVRRSSTLATTACATTTPTSAATAASGGSGFPLLANTTGAGSLFTDPANCGSARAIATPLWSAGPESYAAQRQALVRDMIMRYQLGPGVAPSEVVTSPLISAFISNAYTPAADQNDPAHWCGTTGHRGAPGGFGTGSSGYVNATCRRVCGCPTTASYERVTAPVTTYLHLRPPAAAVTILPVSTQVEVVGIPIDTSAVTDTAATTAVTPSAVSAVSPGHASPHARGGDVCASSTVIPGLVAGDTGGSTSRPFTMTELLPQLAKLSTNLDGYVIVILRRQSSRYASGDDRTSLGGGTTATRPGSNGNSAGHTSVAQMGGSNCSGVQQSADADRLASSPCVSFSLPEESKCSVPRSPQRHDPNQRQRRRHRVTELFGGQHIRLLYQQLQSCGVPQPAISVLEVSNEAELDALKLSPVHLPSGKSPLEEAILYRDELGTSSMPHLKARAATGGKDGVAEGWPGAAKMSSQNSALSASGISTASSVDSGSMWRPSSILMSTSAPSTQVTERTPYSPSILGDSLERMQLPASVSGGFGQTARLMNASTVSVAPPTALEQAMASLRCATRQLGVSMCSMTYTSATTPRTMGSAPPLGSSQSPWAATATIVEEASEPALLDSPRLRASHNAGGSGGDGALLTRPLESLVATLVYRDICRTLSQ</sequence>
<keyword evidence="1" id="KW-0479">Metal-binding</keyword>
<dbReference type="InterPro" id="IPR000306">
    <property type="entry name" value="Znf_FYVE"/>
</dbReference>
<evidence type="ECO:0000256" key="2">
    <source>
        <dbReference type="ARBA" id="ARBA00022771"/>
    </source>
</evidence>
<evidence type="ECO:0000313" key="7">
    <source>
        <dbReference type="EMBL" id="CAM39390.2"/>
    </source>
</evidence>
<dbReference type="Proteomes" id="UP000007258">
    <property type="component" value="Chromosome 26"/>
</dbReference>
<feature type="region of interest" description="Disordered" evidence="5">
    <location>
        <begin position="1222"/>
        <end position="1246"/>
    </location>
</feature>
<dbReference type="Gene3D" id="3.30.40.10">
    <property type="entry name" value="Zinc/RING finger domain, C3HC4 (zinc finger)"/>
    <property type="match status" value="1"/>
</dbReference>